<dbReference type="PANTHER" id="PTHR43063:SF1">
    <property type="entry name" value="4FE-4S CLUSTER CONTAINING PARA FAMILY ATPASE PROTEIN"/>
    <property type="match status" value="1"/>
</dbReference>
<dbReference type="InterPro" id="IPR017896">
    <property type="entry name" value="4Fe4S_Fe-S-bd"/>
</dbReference>
<keyword evidence="2" id="KW-0408">Iron</keyword>
<name>A0A4P6HHA3_9BACT</name>
<dbReference type="RefSeq" id="WP_129349809.1">
    <property type="nucleotide sequence ID" value="NZ_CP026538.1"/>
</dbReference>
<proteinExistence type="predicted"/>
<reference evidence="5 6" key="1">
    <citation type="submission" date="2018-02" db="EMBL/GenBank/DDBJ databases">
        <title>Genome sequence of Desulfovibrio carbinolicus DSM 3852.</title>
        <authorList>
            <person name="Wilbanks E."/>
            <person name="Skennerton C.T."/>
            <person name="Orphan V.J."/>
        </authorList>
    </citation>
    <scope>NUCLEOTIDE SEQUENCE [LARGE SCALE GENOMIC DNA]</scope>
    <source>
        <strain evidence="5 6">DSM 3852</strain>
    </source>
</reference>
<dbReference type="OrthoDB" id="9778602at2"/>
<gene>
    <name evidence="5" type="ORF">C3Y92_04250</name>
</gene>
<evidence type="ECO:0000259" key="4">
    <source>
        <dbReference type="PROSITE" id="PS51379"/>
    </source>
</evidence>
<keyword evidence="1" id="KW-0479">Metal-binding</keyword>
<evidence type="ECO:0000256" key="2">
    <source>
        <dbReference type="ARBA" id="ARBA00023004"/>
    </source>
</evidence>
<feature type="domain" description="4Fe-4S ferredoxin-type" evidence="4">
    <location>
        <begin position="72"/>
        <end position="99"/>
    </location>
</feature>
<evidence type="ECO:0000313" key="6">
    <source>
        <dbReference type="Proteomes" id="UP000293296"/>
    </source>
</evidence>
<sequence length="305" mass="31491">MVITRAGKKGLRLAIASGKGGTGKTTVTAALASIWSQALCRPVLAVDCDVEEPNLHLFLRPVIRRAETAKLEVPMVAEAALCADCGACRELCQFGAVTVMAGKPLVFPEMCHGCGGCLAVCPTGALVAGSRELGRIEEGATETAGYLAGRLRIGEAQSPPLIRAVLARLARIAEPAADVLIDAPPGVSCPAVTTVSGADAVLLVAEPTPFGIHDFELAVEAFTPLGKPMAVAINRSGPGTPELLALCRGHNLPVLAEIANDRVVAETYARGGLLHEAGAHYRAACFALARSLAELPQTAREAAHA</sequence>
<organism evidence="5 6">
    <name type="scientific">Solidesulfovibrio carbinolicus</name>
    <dbReference type="NCBI Taxonomy" id="296842"/>
    <lineage>
        <taxon>Bacteria</taxon>
        <taxon>Pseudomonadati</taxon>
        <taxon>Thermodesulfobacteriota</taxon>
        <taxon>Desulfovibrionia</taxon>
        <taxon>Desulfovibrionales</taxon>
        <taxon>Desulfovibrionaceae</taxon>
        <taxon>Solidesulfovibrio</taxon>
    </lineage>
</organism>
<dbReference type="Proteomes" id="UP000293296">
    <property type="component" value="Chromosome"/>
</dbReference>
<evidence type="ECO:0000313" key="5">
    <source>
        <dbReference type="EMBL" id="QAZ66493.1"/>
    </source>
</evidence>
<dbReference type="Pfam" id="PF00037">
    <property type="entry name" value="Fer4"/>
    <property type="match status" value="1"/>
</dbReference>
<dbReference type="PANTHER" id="PTHR43063">
    <property type="entry name" value="4FE-4S CLUSTER CONTAINING PARA FAMILY ATPASE PROTEIN"/>
    <property type="match status" value="1"/>
</dbReference>
<dbReference type="EMBL" id="CP026538">
    <property type="protein sequence ID" value="QAZ66493.1"/>
    <property type="molecule type" value="Genomic_DNA"/>
</dbReference>
<dbReference type="Gene3D" id="3.40.50.300">
    <property type="entry name" value="P-loop containing nucleotide triphosphate hydrolases"/>
    <property type="match status" value="1"/>
</dbReference>
<dbReference type="InterPro" id="IPR017900">
    <property type="entry name" value="4Fe4S_Fe_S_CS"/>
</dbReference>
<evidence type="ECO:0000256" key="1">
    <source>
        <dbReference type="ARBA" id="ARBA00022723"/>
    </source>
</evidence>
<evidence type="ECO:0000256" key="3">
    <source>
        <dbReference type="ARBA" id="ARBA00023014"/>
    </source>
</evidence>
<dbReference type="InterPro" id="IPR002586">
    <property type="entry name" value="CobQ/CobB/MinD/ParA_Nub-bd_dom"/>
</dbReference>
<dbReference type="Gene3D" id="3.30.70.20">
    <property type="match status" value="1"/>
</dbReference>
<dbReference type="InterPro" id="IPR027417">
    <property type="entry name" value="P-loop_NTPase"/>
</dbReference>
<accession>A0A4P6HHA3</accession>
<dbReference type="SUPFAM" id="SSF52540">
    <property type="entry name" value="P-loop containing nucleoside triphosphate hydrolases"/>
    <property type="match status" value="1"/>
</dbReference>
<feature type="domain" description="4Fe-4S ferredoxin-type" evidence="4">
    <location>
        <begin position="102"/>
        <end position="131"/>
    </location>
</feature>
<dbReference type="AlphaFoldDB" id="A0A4P6HHA3"/>
<keyword evidence="6" id="KW-1185">Reference proteome</keyword>
<dbReference type="KEGG" id="dcb:C3Y92_04250"/>
<dbReference type="GO" id="GO:0051536">
    <property type="term" value="F:iron-sulfur cluster binding"/>
    <property type="evidence" value="ECO:0007669"/>
    <property type="project" value="UniProtKB-KW"/>
</dbReference>
<dbReference type="PROSITE" id="PS00198">
    <property type="entry name" value="4FE4S_FER_1"/>
    <property type="match status" value="1"/>
</dbReference>
<keyword evidence="3" id="KW-0411">Iron-sulfur</keyword>
<dbReference type="Pfam" id="PF01656">
    <property type="entry name" value="CbiA"/>
    <property type="match status" value="1"/>
</dbReference>
<dbReference type="GO" id="GO:0046872">
    <property type="term" value="F:metal ion binding"/>
    <property type="evidence" value="ECO:0007669"/>
    <property type="project" value="UniProtKB-KW"/>
</dbReference>
<dbReference type="PROSITE" id="PS51379">
    <property type="entry name" value="4FE4S_FER_2"/>
    <property type="match status" value="2"/>
</dbReference>
<protein>
    <submittedName>
        <fullName evidence="5">(4Fe-4S)-binding protein</fullName>
    </submittedName>
</protein>